<dbReference type="KEGG" id="dmu:Desmu_1070"/>
<dbReference type="HOGENOM" id="CLU_965069_0_0_2"/>
<proteinExistence type="predicted"/>
<organism evidence="1 2">
    <name type="scientific">Desulfurococcus mucosus (strain ATCC 35584 / DSM 2162 / JCM 9187 / O7/1)</name>
    <dbReference type="NCBI Taxonomy" id="765177"/>
    <lineage>
        <taxon>Archaea</taxon>
        <taxon>Thermoproteota</taxon>
        <taxon>Thermoprotei</taxon>
        <taxon>Desulfurococcales</taxon>
        <taxon>Desulfurococcaceae</taxon>
        <taxon>Desulfurococcus</taxon>
    </lineage>
</organism>
<evidence type="ECO:0000313" key="2">
    <source>
        <dbReference type="Proteomes" id="UP000001068"/>
    </source>
</evidence>
<dbReference type="EMBL" id="CP002363">
    <property type="protein sequence ID" value="ADV65372.1"/>
    <property type="molecule type" value="Genomic_DNA"/>
</dbReference>
<reference evidence="2" key="1">
    <citation type="submission" date="2010-11" db="EMBL/GenBank/DDBJ databases">
        <title>The complete genome of Desulfurococcus mucosus DSM 2162.</title>
        <authorList>
            <consortium name="US DOE Joint Genome Institute (JGI-PGF)"/>
            <person name="Lucas S."/>
            <person name="Copeland A."/>
            <person name="Lapidus A."/>
            <person name="Bruce D."/>
            <person name="Goodwin L."/>
            <person name="Pitluck S."/>
            <person name="Kyrpides N."/>
            <person name="Mavromatis K."/>
            <person name="Pagani I."/>
            <person name="Ivanova N."/>
            <person name="Ovchinnikova G."/>
            <person name="Chertkov O."/>
            <person name="Held B."/>
            <person name="Brettin T."/>
            <person name="Detter J.C."/>
            <person name="Tapia R."/>
            <person name="Han C."/>
            <person name="Land M."/>
            <person name="Hauser L."/>
            <person name="Markowitz V."/>
            <person name="Cheng J.-F."/>
            <person name="Hugenholtz P."/>
            <person name="Woyke T."/>
            <person name="Wu D."/>
            <person name="Wirth R."/>
            <person name="Bilek Y."/>
            <person name="Hader T."/>
            <person name="Klenk H.-P."/>
            <person name="Eisen J.A."/>
        </authorList>
    </citation>
    <scope>NUCLEOTIDE SEQUENCE [LARGE SCALE GENOMIC DNA]</scope>
    <source>
        <strain evidence="2">ATCC 35584 / DSM 2162 / JCM 9187 / O7/1</strain>
    </source>
</reference>
<protein>
    <submittedName>
        <fullName evidence="1">Uncharacterized protein</fullName>
    </submittedName>
</protein>
<name>E8RA66_DESM0</name>
<evidence type="ECO:0000313" key="1">
    <source>
        <dbReference type="EMBL" id="ADV65372.1"/>
    </source>
</evidence>
<dbReference type="eggNOG" id="arCOG04238">
    <property type="taxonomic scope" value="Archaea"/>
</dbReference>
<keyword evidence="2" id="KW-1185">Reference proteome</keyword>
<gene>
    <name evidence="1" type="ordered locus">Desmu_1070</name>
</gene>
<dbReference type="GeneID" id="10153778"/>
<accession>E8RA66</accession>
<dbReference type="STRING" id="765177.Desmu_1070"/>
<reference evidence="1 2" key="2">
    <citation type="journal article" date="2011" name="Stand. Genomic Sci.">
        <title>Complete genome sequence of Desulfurococcus mucosus type strain (O7/1).</title>
        <authorList>
            <person name="Wirth R."/>
            <person name="Chertkov O."/>
            <person name="Held B."/>
            <person name="Lapidus A."/>
            <person name="Nolan M."/>
            <person name="Lucas S."/>
            <person name="Hammon N."/>
            <person name="Deshpande S."/>
            <person name="Cheng J.F."/>
            <person name="Tapia R."/>
            <person name="Han C."/>
            <person name="Goodwin L."/>
            <person name="Pitluck S."/>
            <person name="Liolios K."/>
            <person name="Ioanna P."/>
            <person name="Ivanova N."/>
            <person name="Mavromatis K."/>
            <person name="Mikhailova N."/>
            <person name="Pati A."/>
            <person name="Chen A."/>
            <person name="Palaniappan K."/>
            <person name="Land M."/>
            <person name="Hauser L."/>
            <person name="Chang Y.J."/>
            <person name="Jeffries C.D."/>
            <person name="Bilek Y."/>
            <person name="Hader T."/>
            <person name="Rohde M."/>
            <person name="Spring S."/>
            <person name="Sikorski J."/>
            <person name="Goker M."/>
            <person name="Woyke T."/>
            <person name="Bristow J."/>
            <person name="Eisen J.A."/>
            <person name="Markowitz V."/>
            <person name="Hugenholtz P."/>
            <person name="Kyrpides N.C."/>
            <person name="Klenk H.P."/>
        </authorList>
    </citation>
    <scope>NUCLEOTIDE SEQUENCE [LARGE SCALE GENOMIC DNA]</scope>
    <source>
        <strain evidence="2">ATCC 35584 / DSM 2162 / JCM 9187 / O7/1</strain>
    </source>
</reference>
<sequence>MSLEAAKILVYGALNGLNTYVKPGGLHRLRPDKLFDEVVCNIVSSLDGIVEAYEEGERVRRGEKALTSVELGRLLAKAYREAYRVCGAVHPEYYTPVLVASMALSHSGVESVLSDPSRFKRSMDSILAAGKWSDVKHYMDTLRSVGRDDMSEHLSSTGLTQVSLIQGGASLADVFRALGSRWPGFILLDPREGLLLNGLRRLVEYYRKTRSSQTALLMLYLDMLEERLSEQYRGMVSEARRLGLMSTLNGARRLYELDTALRKSNLVFNGLVEQVVNLSSLAALEGVR</sequence>
<dbReference type="Proteomes" id="UP000001068">
    <property type="component" value="Chromosome"/>
</dbReference>
<dbReference type="RefSeq" id="WP_013562594.1">
    <property type="nucleotide sequence ID" value="NC_014961.1"/>
</dbReference>
<dbReference type="OrthoDB" id="18675at2157"/>
<dbReference type="AlphaFoldDB" id="E8RA66"/>